<feature type="transmembrane region" description="Helical" evidence="7">
    <location>
        <begin position="53"/>
        <end position="72"/>
    </location>
</feature>
<dbReference type="Pfam" id="PF01529">
    <property type="entry name" value="DHHC"/>
    <property type="match status" value="1"/>
</dbReference>
<evidence type="ECO:0000256" key="4">
    <source>
        <dbReference type="ARBA" id="ARBA00022989"/>
    </source>
</evidence>
<dbReference type="AlphaFoldDB" id="A0A7S3HW98"/>
<accession>A0A7S3HW98</accession>
<evidence type="ECO:0000256" key="5">
    <source>
        <dbReference type="ARBA" id="ARBA00023136"/>
    </source>
</evidence>
<keyword evidence="2 7" id="KW-0808">Transferase</keyword>
<dbReference type="EMBL" id="HBIE01006114">
    <property type="protein sequence ID" value="CAE0306995.1"/>
    <property type="molecule type" value="Transcribed_RNA"/>
</dbReference>
<dbReference type="PROSITE" id="PS50216">
    <property type="entry name" value="DHHC"/>
    <property type="match status" value="1"/>
</dbReference>
<protein>
    <recommendedName>
        <fullName evidence="7">Palmitoyltransferase</fullName>
        <ecNumber evidence="7">2.3.1.225</ecNumber>
    </recommendedName>
</protein>
<evidence type="ECO:0000256" key="7">
    <source>
        <dbReference type="RuleBase" id="RU079119"/>
    </source>
</evidence>
<reference evidence="9" key="1">
    <citation type="submission" date="2021-01" db="EMBL/GenBank/DDBJ databases">
        <authorList>
            <person name="Corre E."/>
            <person name="Pelletier E."/>
            <person name="Niang G."/>
            <person name="Scheremetjew M."/>
            <person name="Finn R."/>
            <person name="Kale V."/>
            <person name="Holt S."/>
            <person name="Cochrane G."/>
            <person name="Meng A."/>
            <person name="Brown T."/>
            <person name="Cohen L."/>
        </authorList>
    </citation>
    <scope>NUCLEOTIDE SEQUENCE</scope>
    <source>
        <strain evidence="9">Fehren 1</strain>
    </source>
</reference>
<proteinExistence type="inferred from homology"/>
<keyword evidence="3 7" id="KW-0812">Transmembrane</keyword>
<evidence type="ECO:0000256" key="3">
    <source>
        <dbReference type="ARBA" id="ARBA00022692"/>
    </source>
</evidence>
<feature type="transmembrane region" description="Helical" evidence="7">
    <location>
        <begin position="92"/>
        <end position="116"/>
    </location>
</feature>
<comment type="subcellular location">
    <subcellularLocation>
        <location evidence="1">Membrane</location>
        <topology evidence="1">Multi-pass membrane protein</topology>
    </subcellularLocation>
</comment>
<evidence type="ECO:0000256" key="6">
    <source>
        <dbReference type="ARBA" id="ARBA00023315"/>
    </source>
</evidence>
<evidence type="ECO:0000256" key="1">
    <source>
        <dbReference type="ARBA" id="ARBA00004141"/>
    </source>
</evidence>
<keyword evidence="6 7" id="KW-0012">Acyltransferase</keyword>
<dbReference type="PANTHER" id="PTHR12246">
    <property type="entry name" value="PALMITOYLTRANSFERASE ZDHHC16"/>
    <property type="match status" value="1"/>
</dbReference>
<comment type="catalytic activity">
    <reaction evidence="7">
        <text>L-cysteinyl-[protein] + hexadecanoyl-CoA = S-hexadecanoyl-L-cysteinyl-[protein] + CoA</text>
        <dbReference type="Rhea" id="RHEA:36683"/>
        <dbReference type="Rhea" id="RHEA-COMP:10131"/>
        <dbReference type="Rhea" id="RHEA-COMP:11032"/>
        <dbReference type="ChEBI" id="CHEBI:29950"/>
        <dbReference type="ChEBI" id="CHEBI:57287"/>
        <dbReference type="ChEBI" id="CHEBI:57379"/>
        <dbReference type="ChEBI" id="CHEBI:74151"/>
        <dbReference type="EC" id="2.3.1.225"/>
    </reaction>
</comment>
<dbReference type="EC" id="2.3.1.225" evidence="7"/>
<dbReference type="InterPro" id="IPR001594">
    <property type="entry name" value="Palmitoyltrfase_DHHC"/>
</dbReference>
<dbReference type="GO" id="GO:0019706">
    <property type="term" value="F:protein-cysteine S-palmitoyltransferase activity"/>
    <property type="evidence" value="ECO:0007669"/>
    <property type="project" value="UniProtKB-EC"/>
</dbReference>
<feature type="domain" description="Palmitoyltransferase DHHC" evidence="8">
    <location>
        <begin position="8"/>
        <end position="123"/>
    </location>
</feature>
<evidence type="ECO:0000259" key="8">
    <source>
        <dbReference type="Pfam" id="PF01529"/>
    </source>
</evidence>
<comment type="domain">
    <text evidence="7">The DHHC domain is required for palmitoyltransferase activity.</text>
</comment>
<keyword evidence="5 7" id="KW-0472">Membrane</keyword>
<gene>
    <name evidence="9" type="ORF">FEHR0123_LOCUS1902</name>
</gene>
<keyword evidence="4 7" id="KW-1133">Transmembrane helix</keyword>
<evidence type="ECO:0000313" key="9">
    <source>
        <dbReference type="EMBL" id="CAE0306995.1"/>
    </source>
</evidence>
<dbReference type="GO" id="GO:0016020">
    <property type="term" value="C:membrane"/>
    <property type="evidence" value="ECO:0007669"/>
    <property type="project" value="UniProtKB-SubCell"/>
</dbReference>
<evidence type="ECO:0000256" key="2">
    <source>
        <dbReference type="ARBA" id="ARBA00022679"/>
    </source>
</evidence>
<sequence>MEWLLIWRYCTKCKGMRPPRAHHCSICGRCVLRMDHHCPWVGNCVGLHNHKHFLMFLIYACLGCLFVFFVILEQILSSSFAKATHGSSQFSLLFILSGCLSFALLSFICMHAFFVLTNTSSIEVALLIWNNPYSHKTQISRSRGPTGEIVEVTKTDFCRNVADVLGNNRSYWFLPLEPVCEPHPACDGFNWKIRSIY</sequence>
<organism evidence="9">
    <name type="scientific">Favella ehrenbergii</name>
    <dbReference type="NCBI Taxonomy" id="182087"/>
    <lineage>
        <taxon>Eukaryota</taxon>
        <taxon>Sar</taxon>
        <taxon>Alveolata</taxon>
        <taxon>Ciliophora</taxon>
        <taxon>Intramacronucleata</taxon>
        <taxon>Spirotrichea</taxon>
        <taxon>Choreotrichia</taxon>
        <taxon>Tintinnida</taxon>
        <taxon>Xystonellidae</taxon>
        <taxon>Favella</taxon>
    </lineage>
</organism>
<name>A0A7S3HW98_9SPIT</name>
<dbReference type="InterPro" id="IPR039859">
    <property type="entry name" value="PFA4/ZDH16/20/ERF2-like"/>
</dbReference>
<comment type="similarity">
    <text evidence="7">Belongs to the DHHC palmitoyltransferase family.</text>
</comment>